<evidence type="ECO:0000313" key="3">
    <source>
        <dbReference type="EMBL" id="GLY71720.1"/>
    </source>
</evidence>
<dbReference type="Pfam" id="PF01609">
    <property type="entry name" value="DDE_Tnp_1"/>
    <property type="match status" value="1"/>
</dbReference>
<dbReference type="Pfam" id="PF13340">
    <property type="entry name" value="DUF4096"/>
    <property type="match status" value="1"/>
</dbReference>
<dbReference type="InterPro" id="IPR025161">
    <property type="entry name" value="IS402-like_dom"/>
</dbReference>
<evidence type="ECO:0000259" key="1">
    <source>
        <dbReference type="Pfam" id="PF01609"/>
    </source>
</evidence>
<gene>
    <name evidence="3" type="ORF">Atai01_83390</name>
</gene>
<sequence length="296" mass="32918">MDAIFYVVDNGITWRALPADFPPWSTVYNHFAAWESAGATQDMLDRLRDRVRLAEGRNAAPSAGSIDSASVKAAETVGATSRGFDAGKKINGRKRHIAVDTLGLLSCVLVTSAGVQDRVAARNLLARLRYICPSIRHLWADSGYTGTLLDWAKSLFGLTIDIVAKLAGQTTFVVLHRRSVVERTLGRPPMAPLSARRSSRNQLYGFTNSILVGQVAVAPRQPIPDDRVELIHGKLTQNTINMRRQHKDFPYHIIIFTWISWIHDLQWVSTLQTLCKQGVSTGKAAAEHFPNQFEFR</sequence>
<evidence type="ECO:0000313" key="4">
    <source>
        <dbReference type="Proteomes" id="UP001165136"/>
    </source>
</evidence>
<organism evidence="3 4">
    <name type="scientific">Amycolatopsis taiwanensis</name>
    <dbReference type="NCBI Taxonomy" id="342230"/>
    <lineage>
        <taxon>Bacteria</taxon>
        <taxon>Bacillati</taxon>
        <taxon>Actinomycetota</taxon>
        <taxon>Actinomycetes</taxon>
        <taxon>Pseudonocardiales</taxon>
        <taxon>Pseudonocardiaceae</taxon>
        <taxon>Amycolatopsis</taxon>
    </lineage>
</organism>
<name>A0A9W6VKI3_9PSEU</name>
<feature type="domain" description="Transposase IS4-like" evidence="1">
    <location>
        <begin position="61"/>
        <end position="186"/>
    </location>
</feature>
<dbReference type="GO" id="GO:0003677">
    <property type="term" value="F:DNA binding"/>
    <property type="evidence" value="ECO:0007669"/>
    <property type="project" value="InterPro"/>
</dbReference>
<dbReference type="NCBIfam" id="NF033580">
    <property type="entry name" value="transpos_IS5_3"/>
    <property type="match status" value="1"/>
</dbReference>
<comment type="caution">
    <text evidence="3">The sequence shown here is derived from an EMBL/GenBank/DDBJ whole genome shotgun (WGS) entry which is preliminary data.</text>
</comment>
<protein>
    <recommendedName>
        <fullName evidence="5">Transposase</fullName>
    </recommendedName>
</protein>
<dbReference type="PANTHER" id="PTHR30007:SF0">
    <property type="entry name" value="TRANSPOSASE"/>
    <property type="match status" value="1"/>
</dbReference>
<dbReference type="EMBL" id="BSTI01000048">
    <property type="protein sequence ID" value="GLY71720.1"/>
    <property type="molecule type" value="Genomic_DNA"/>
</dbReference>
<reference evidence="3" key="1">
    <citation type="submission" date="2023-03" db="EMBL/GenBank/DDBJ databases">
        <title>Amycolatopsis taiwanensis NBRC 103393.</title>
        <authorList>
            <person name="Ichikawa N."/>
            <person name="Sato H."/>
            <person name="Tonouchi N."/>
        </authorList>
    </citation>
    <scope>NUCLEOTIDE SEQUENCE</scope>
    <source>
        <strain evidence="3">NBRC 103393</strain>
    </source>
</reference>
<accession>A0A9W6VKI3</accession>
<dbReference type="GO" id="GO:0006313">
    <property type="term" value="P:DNA transposition"/>
    <property type="evidence" value="ECO:0007669"/>
    <property type="project" value="InterPro"/>
</dbReference>
<keyword evidence="4" id="KW-1185">Reference proteome</keyword>
<evidence type="ECO:0008006" key="5">
    <source>
        <dbReference type="Google" id="ProtNLM"/>
    </source>
</evidence>
<feature type="domain" description="Insertion element IS402-like" evidence="2">
    <location>
        <begin position="1"/>
        <end position="43"/>
    </location>
</feature>
<dbReference type="GO" id="GO:0004803">
    <property type="term" value="F:transposase activity"/>
    <property type="evidence" value="ECO:0007669"/>
    <property type="project" value="InterPro"/>
</dbReference>
<dbReference type="AlphaFoldDB" id="A0A9W6VKI3"/>
<proteinExistence type="predicted"/>
<dbReference type="InterPro" id="IPR002559">
    <property type="entry name" value="Transposase_11"/>
</dbReference>
<dbReference type="PANTHER" id="PTHR30007">
    <property type="entry name" value="PHP DOMAIN PROTEIN"/>
    <property type="match status" value="1"/>
</dbReference>
<dbReference type="Proteomes" id="UP001165136">
    <property type="component" value="Unassembled WGS sequence"/>
</dbReference>
<evidence type="ECO:0000259" key="2">
    <source>
        <dbReference type="Pfam" id="PF13340"/>
    </source>
</evidence>